<sequence>MTVYYGLVNKQQVMVFAQAVCGVLGGGDKAVDLLIETAAAETLLGSYRDLTTYAAGTGVTQVDEGTFDWLKSKYKKHRLADALYQAFGIYLGKVSYVELETSPLLSFIFCRLRYFAVQSPIPETREGRALYWKRHYNTSAGKGTPEEYLVRCELAGVNALLP</sequence>
<name>A0ABV4VH30_9GAMM</name>
<keyword evidence="2" id="KW-1185">Reference proteome</keyword>
<dbReference type="RefSeq" id="WP_330149494.1">
    <property type="nucleotide sequence ID" value="NZ_JBCATE010000002.1"/>
</dbReference>
<dbReference type="EMBL" id="JBHFGU010000002">
    <property type="protein sequence ID" value="MFB2619595.1"/>
    <property type="molecule type" value="Genomic_DNA"/>
</dbReference>
<reference evidence="1 2" key="1">
    <citation type="submission" date="2024-09" db="EMBL/GenBank/DDBJ databases">
        <authorList>
            <person name="Zhang Y."/>
        </authorList>
    </citation>
    <scope>NUCLEOTIDE SEQUENCE [LARGE SCALE GENOMIC DNA]</scope>
    <source>
        <strain evidence="1 2">ZJ318</strain>
    </source>
</reference>
<gene>
    <name evidence="1" type="ORF">ACE02W_07270</name>
</gene>
<protein>
    <submittedName>
        <fullName evidence="1">Uncharacterized protein</fullName>
    </submittedName>
</protein>
<proteinExistence type="predicted"/>
<accession>A0ABV4VH30</accession>
<dbReference type="Proteomes" id="UP001576708">
    <property type="component" value="Unassembled WGS sequence"/>
</dbReference>
<comment type="caution">
    <text evidence="1">The sequence shown here is derived from an EMBL/GenBank/DDBJ whole genome shotgun (WGS) entry which is preliminary data.</text>
</comment>
<evidence type="ECO:0000313" key="1">
    <source>
        <dbReference type="EMBL" id="MFB2619595.1"/>
    </source>
</evidence>
<organism evidence="1 2">
    <name type="scientific">Shewanella mangrovisoli</name>
    <dbReference type="NCBI Taxonomy" id="2864211"/>
    <lineage>
        <taxon>Bacteria</taxon>
        <taxon>Pseudomonadati</taxon>
        <taxon>Pseudomonadota</taxon>
        <taxon>Gammaproteobacteria</taxon>
        <taxon>Alteromonadales</taxon>
        <taxon>Shewanellaceae</taxon>
        <taxon>Shewanella</taxon>
    </lineage>
</organism>
<evidence type="ECO:0000313" key="2">
    <source>
        <dbReference type="Proteomes" id="UP001576708"/>
    </source>
</evidence>